<sequence>MEDMELDEEDGDAVRPVAKTIGGNKFKLSEVASSDDEEIDEDDAFNSDDEDRFAGFKFYGGVCGFFRPELRFPLQTARKSPRAAREAGTRTLMPHPTHRTLTASHSTILLMTTRAAATTKTTATQLIPKTLSTCLKCSGPTQLRPATMMRTMMQSSPSKRATQ</sequence>
<gene>
    <name evidence="1" type="ORF">BCR44DRAFT_1436033</name>
</gene>
<dbReference type="EMBL" id="MCFL01000027">
    <property type="protein sequence ID" value="ORZ34597.1"/>
    <property type="molecule type" value="Genomic_DNA"/>
</dbReference>
<name>A0A1Y2HJ28_9FUNG</name>
<comment type="caution">
    <text evidence="1">The sequence shown here is derived from an EMBL/GenBank/DDBJ whole genome shotgun (WGS) entry which is preliminary data.</text>
</comment>
<dbReference type="Proteomes" id="UP000193411">
    <property type="component" value="Unassembled WGS sequence"/>
</dbReference>
<accession>A0A1Y2HJ28</accession>
<protein>
    <submittedName>
        <fullName evidence="1">Uncharacterized protein</fullName>
    </submittedName>
</protein>
<evidence type="ECO:0000313" key="1">
    <source>
        <dbReference type="EMBL" id="ORZ34597.1"/>
    </source>
</evidence>
<keyword evidence="2" id="KW-1185">Reference proteome</keyword>
<reference evidence="1 2" key="1">
    <citation type="submission" date="2016-07" db="EMBL/GenBank/DDBJ databases">
        <title>Pervasive Adenine N6-methylation of Active Genes in Fungi.</title>
        <authorList>
            <consortium name="DOE Joint Genome Institute"/>
            <person name="Mondo S.J."/>
            <person name="Dannebaum R.O."/>
            <person name="Kuo R.C."/>
            <person name="Labutti K."/>
            <person name="Haridas S."/>
            <person name="Kuo A."/>
            <person name="Salamov A."/>
            <person name="Ahrendt S.R."/>
            <person name="Lipzen A."/>
            <person name="Sullivan W."/>
            <person name="Andreopoulos W.B."/>
            <person name="Clum A."/>
            <person name="Lindquist E."/>
            <person name="Daum C."/>
            <person name="Ramamoorthy G.K."/>
            <person name="Gryganskyi A."/>
            <person name="Culley D."/>
            <person name="Magnuson J.K."/>
            <person name="James T.Y."/>
            <person name="O'Malley M.A."/>
            <person name="Stajich J.E."/>
            <person name="Spatafora J.W."/>
            <person name="Visel A."/>
            <person name="Grigoriev I.V."/>
        </authorList>
    </citation>
    <scope>NUCLEOTIDE SEQUENCE [LARGE SCALE GENOMIC DNA]</scope>
    <source>
        <strain evidence="1 2">PL171</strain>
    </source>
</reference>
<organism evidence="1 2">
    <name type="scientific">Catenaria anguillulae PL171</name>
    <dbReference type="NCBI Taxonomy" id="765915"/>
    <lineage>
        <taxon>Eukaryota</taxon>
        <taxon>Fungi</taxon>
        <taxon>Fungi incertae sedis</taxon>
        <taxon>Blastocladiomycota</taxon>
        <taxon>Blastocladiomycetes</taxon>
        <taxon>Blastocladiales</taxon>
        <taxon>Catenariaceae</taxon>
        <taxon>Catenaria</taxon>
    </lineage>
</organism>
<dbReference type="AlphaFoldDB" id="A0A1Y2HJ28"/>
<proteinExistence type="predicted"/>
<evidence type="ECO:0000313" key="2">
    <source>
        <dbReference type="Proteomes" id="UP000193411"/>
    </source>
</evidence>